<proteinExistence type="predicted"/>
<evidence type="ECO:0000313" key="3">
    <source>
        <dbReference type="EMBL" id="MRG87181.1"/>
    </source>
</evidence>
<accession>A0A6G1X849</accession>
<sequence>MESFIRVDQYNFIKSQAQALINGHATAKDEDVLDALKSLVIEKITKAFEELTTEQEDLINPIVNIEDKEQGELFVAELKPYVIPFNATEQGIQKLFPKVKKLKVPSLDELDLKEVTYLSWIDHSANKKFIVTRLKGKLVGIQGSFETTSHKGFCAICNGHESVSMFLAKEKGKVQGTFTKRGNYICRDSEVCNQNLTSLDKLQEFIERLTK</sequence>
<dbReference type="InterPro" id="IPR010841">
    <property type="entry name" value="EF-G-binding_N"/>
</dbReference>
<evidence type="ECO:0000259" key="2">
    <source>
        <dbReference type="Pfam" id="PF16571"/>
    </source>
</evidence>
<dbReference type="InterPro" id="IPR032330">
    <property type="entry name" value="EF-G-binding_C"/>
</dbReference>
<dbReference type="OrthoDB" id="1891078at2"/>
<comment type="caution">
    <text evidence="3">The sequence shown here is derived from an EMBL/GenBank/DDBJ whole genome shotgun (WGS) entry which is preliminary data.</text>
</comment>
<keyword evidence="3" id="KW-0251">Elongation factor</keyword>
<dbReference type="CDD" id="cd16342">
    <property type="entry name" value="FusC_FusB"/>
    <property type="match status" value="1"/>
</dbReference>
<dbReference type="Gene3D" id="1.20.1280.250">
    <property type="match status" value="1"/>
</dbReference>
<reference evidence="3 4" key="1">
    <citation type="submission" date="2019-11" db="EMBL/GenBank/DDBJ databases">
        <authorList>
            <person name="Li J."/>
        </authorList>
    </citation>
    <scope>NUCLEOTIDE SEQUENCE [LARGE SCALE GENOMIC DNA]</scope>
    <source>
        <strain evidence="3 4">J4</strain>
    </source>
</reference>
<gene>
    <name evidence="3" type="ORF">GH754_12770</name>
</gene>
<dbReference type="GO" id="GO:0003746">
    <property type="term" value="F:translation elongation factor activity"/>
    <property type="evidence" value="ECO:0007669"/>
    <property type="project" value="UniProtKB-KW"/>
</dbReference>
<dbReference type="RefSeq" id="WP_153729052.1">
    <property type="nucleotide sequence ID" value="NZ_WJNH01000007.1"/>
</dbReference>
<organism evidence="3 4">
    <name type="scientific">Salinibacillus xinjiangensis</name>
    <dbReference type="NCBI Taxonomy" id="1229268"/>
    <lineage>
        <taxon>Bacteria</taxon>
        <taxon>Bacillati</taxon>
        <taxon>Bacillota</taxon>
        <taxon>Bacilli</taxon>
        <taxon>Bacillales</taxon>
        <taxon>Bacillaceae</taxon>
        <taxon>Salinibacillus</taxon>
    </lineage>
</organism>
<feature type="domain" description="Elongation factor G-binding protein N-terminal" evidence="1">
    <location>
        <begin position="4"/>
        <end position="85"/>
    </location>
</feature>
<name>A0A6G1X849_9BACI</name>
<keyword evidence="3" id="KW-0648">Protein biosynthesis</keyword>
<dbReference type="Pfam" id="PF07299">
    <property type="entry name" value="EF-G-binding_N"/>
    <property type="match status" value="1"/>
</dbReference>
<dbReference type="InterPro" id="IPR038344">
    <property type="entry name" value="EF-G_N_sf"/>
</dbReference>
<feature type="domain" description="Elongation factor G-binding protein C-terminal treble-clef zinc-finger" evidence="2">
    <location>
        <begin position="99"/>
        <end position="200"/>
    </location>
</feature>
<dbReference type="EMBL" id="WJNH01000007">
    <property type="protein sequence ID" value="MRG87181.1"/>
    <property type="molecule type" value="Genomic_DNA"/>
</dbReference>
<evidence type="ECO:0000259" key="1">
    <source>
        <dbReference type="Pfam" id="PF07299"/>
    </source>
</evidence>
<evidence type="ECO:0000313" key="4">
    <source>
        <dbReference type="Proteomes" id="UP000480185"/>
    </source>
</evidence>
<dbReference type="AlphaFoldDB" id="A0A6G1X849"/>
<protein>
    <submittedName>
        <fullName evidence="3">Elongation factor G-binding protein</fullName>
    </submittedName>
</protein>
<keyword evidence="4" id="KW-1185">Reference proteome</keyword>
<dbReference type="Proteomes" id="UP000480185">
    <property type="component" value="Unassembled WGS sequence"/>
</dbReference>
<dbReference type="Pfam" id="PF16571">
    <property type="entry name" value="FBP_C"/>
    <property type="match status" value="1"/>
</dbReference>